<protein>
    <submittedName>
        <fullName evidence="2">Transcriptional regulator, AcrR family</fullName>
    </submittedName>
</protein>
<reference evidence="2" key="1">
    <citation type="submission" date="2020-02" db="EMBL/GenBank/DDBJ databases">
        <authorList>
            <person name="Meier V. D."/>
        </authorList>
    </citation>
    <scope>NUCLEOTIDE SEQUENCE</scope>
    <source>
        <strain evidence="2">AVDCRST_MAG47</strain>
    </source>
</reference>
<feature type="non-terminal residue" evidence="2">
    <location>
        <position position="1"/>
    </location>
</feature>
<feature type="non-terminal residue" evidence="2">
    <location>
        <position position="216"/>
    </location>
</feature>
<evidence type="ECO:0000313" key="2">
    <source>
        <dbReference type="EMBL" id="CAA9377120.1"/>
    </source>
</evidence>
<dbReference type="EMBL" id="CADCUK010000123">
    <property type="protein sequence ID" value="CAA9377120.1"/>
    <property type="molecule type" value="Genomic_DNA"/>
</dbReference>
<gene>
    <name evidence="2" type="ORF">AVDCRST_MAG47-1840</name>
</gene>
<name>A0A6J4N3R1_9ACTN</name>
<feature type="compositionally biased region" description="Basic and acidic residues" evidence="1">
    <location>
        <begin position="163"/>
        <end position="172"/>
    </location>
</feature>
<dbReference type="AlphaFoldDB" id="A0A6J4N3R1"/>
<feature type="compositionally biased region" description="Basic residues" evidence="1">
    <location>
        <begin position="178"/>
        <end position="189"/>
    </location>
</feature>
<feature type="compositionally biased region" description="Basic residues" evidence="1">
    <location>
        <begin position="63"/>
        <end position="76"/>
    </location>
</feature>
<evidence type="ECO:0000256" key="1">
    <source>
        <dbReference type="SAM" id="MobiDB-lite"/>
    </source>
</evidence>
<sequence>AARRRRPTTPAQGPSAVAEPGPGREDPRLRRRPGREARRRGGRHPQHRGRRRRAGRLAVPVLRRPRRHPARPGRAGHRGDGRPRPGRPRCPDAVHDPGHRGRDPGGLRRGLPRATGVRDDLPPRPHQRRHRRVLPCPQPPDRAGALRPGLRPRAAGGGRRPASCRDRRRDGRPALPARVRHGHGRRPHDPRRGVEGAVGLPRALREPRRAEGRRRV</sequence>
<proteinExistence type="predicted"/>
<feature type="compositionally biased region" description="Basic residues" evidence="1">
    <location>
        <begin position="29"/>
        <end position="55"/>
    </location>
</feature>
<organism evidence="2">
    <name type="scientific">uncultured Nocardioidaceae bacterium</name>
    <dbReference type="NCBI Taxonomy" id="253824"/>
    <lineage>
        <taxon>Bacteria</taxon>
        <taxon>Bacillati</taxon>
        <taxon>Actinomycetota</taxon>
        <taxon>Actinomycetes</taxon>
        <taxon>Propionibacteriales</taxon>
        <taxon>Nocardioidaceae</taxon>
        <taxon>environmental samples</taxon>
    </lineage>
</organism>
<accession>A0A6J4N3R1</accession>
<feature type="compositionally biased region" description="Low complexity" evidence="1">
    <location>
        <begin position="142"/>
        <end position="154"/>
    </location>
</feature>
<feature type="region of interest" description="Disordered" evidence="1">
    <location>
        <begin position="1"/>
        <end position="216"/>
    </location>
</feature>
<feature type="compositionally biased region" description="Basic and acidic residues" evidence="1">
    <location>
        <begin position="77"/>
        <end position="106"/>
    </location>
</feature>